<comment type="caution">
    <text evidence="1">The sequence shown here is derived from an EMBL/GenBank/DDBJ whole genome shotgun (WGS) entry which is preliminary data.</text>
</comment>
<protein>
    <submittedName>
        <fullName evidence="1">Uncharacterized protein</fullName>
    </submittedName>
</protein>
<keyword evidence="2" id="KW-1185">Reference proteome</keyword>
<evidence type="ECO:0000313" key="1">
    <source>
        <dbReference type="EMBL" id="MBC6010060.1"/>
    </source>
</evidence>
<proteinExistence type="predicted"/>
<dbReference type="Proteomes" id="UP000603474">
    <property type="component" value="Unassembled WGS sequence"/>
</dbReference>
<dbReference type="EMBL" id="JACRWG010000027">
    <property type="protein sequence ID" value="MBC6010060.1"/>
    <property type="molecule type" value="Genomic_DNA"/>
</dbReference>
<sequence>MMETISITNRGALHKFVDDVFIDEIENIYALCDLKISYYGVSITYKNTGQLKKYKRGKILHNYLSNNELERISFFSVPDDFVTVAYDYLLSISINYKNNFMTATFDKNIINHECIDEIKTLLDTFMEKPYMQEMYTMDKEETPLLYAMGIKNDFKTLKILSSEAVKED</sequence>
<name>A0ABR7KBF4_9FIRM</name>
<organism evidence="1 2">
    <name type="scientific">Catenibacterium faecis</name>
    <dbReference type="NCBI Taxonomy" id="2764323"/>
    <lineage>
        <taxon>Bacteria</taxon>
        <taxon>Bacillati</taxon>
        <taxon>Bacillota</taxon>
        <taxon>Erysipelotrichia</taxon>
        <taxon>Erysipelotrichales</taxon>
        <taxon>Coprobacillaceae</taxon>
        <taxon>Catenibacterium</taxon>
    </lineage>
</organism>
<reference evidence="1 2" key="1">
    <citation type="submission" date="2020-08" db="EMBL/GenBank/DDBJ databases">
        <authorList>
            <person name="Liu C."/>
            <person name="Sun Q."/>
        </authorList>
    </citation>
    <scope>NUCLEOTIDE SEQUENCE [LARGE SCALE GENOMIC DNA]</scope>
    <source>
        <strain evidence="1 2">NSJ-22</strain>
    </source>
</reference>
<dbReference type="RefSeq" id="WP_187012357.1">
    <property type="nucleotide sequence ID" value="NZ_JACRWG010000027.1"/>
</dbReference>
<gene>
    <name evidence="1" type="ORF">H8909_07350</name>
</gene>
<evidence type="ECO:0000313" key="2">
    <source>
        <dbReference type="Proteomes" id="UP000603474"/>
    </source>
</evidence>
<accession>A0ABR7KBF4</accession>